<organism evidence="2">
    <name type="scientific">Octopus bimaculoides</name>
    <name type="common">California two-spotted octopus</name>
    <dbReference type="NCBI Taxonomy" id="37653"/>
    <lineage>
        <taxon>Eukaryota</taxon>
        <taxon>Metazoa</taxon>
        <taxon>Spiralia</taxon>
        <taxon>Lophotrochozoa</taxon>
        <taxon>Mollusca</taxon>
        <taxon>Cephalopoda</taxon>
        <taxon>Coleoidea</taxon>
        <taxon>Octopodiformes</taxon>
        <taxon>Octopoda</taxon>
        <taxon>Incirrata</taxon>
        <taxon>Octopodidae</taxon>
        <taxon>Octopus</taxon>
    </lineage>
</organism>
<feature type="region of interest" description="Disordered" evidence="1">
    <location>
        <begin position="1"/>
        <end position="23"/>
    </location>
</feature>
<dbReference type="EMBL" id="KQ416032">
    <property type="protein sequence ID" value="KOF99063.1"/>
    <property type="molecule type" value="Genomic_DNA"/>
</dbReference>
<protein>
    <submittedName>
        <fullName evidence="2">Uncharacterized protein</fullName>
    </submittedName>
</protein>
<proteinExistence type="predicted"/>
<reference evidence="2" key="1">
    <citation type="submission" date="2015-07" db="EMBL/GenBank/DDBJ databases">
        <title>MeaNS - Measles Nucleotide Surveillance Program.</title>
        <authorList>
            <person name="Tran T."/>
            <person name="Druce J."/>
        </authorList>
    </citation>
    <scope>NUCLEOTIDE SEQUENCE</scope>
    <source>
        <strain evidence="2">UCB-OBI-ISO-001</strain>
        <tissue evidence="2">Gonad</tissue>
    </source>
</reference>
<evidence type="ECO:0000256" key="1">
    <source>
        <dbReference type="SAM" id="MobiDB-lite"/>
    </source>
</evidence>
<gene>
    <name evidence="2" type="ORF">OCBIM_22020708mg</name>
</gene>
<dbReference type="AlphaFoldDB" id="A0A0L8IC31"/>
<evidence type="ECO:0000313" key="2">
    <source>
        <dbReference type="EMBL" id="KOF99063.1"/>
    </source>
</evidence>
<sequence length="59" mass="6733">MSLNKPYSGTFSARWTTQPEENSNWAPPAISCAVYLDMRSQHRAHMVEMHVPGVLLSDW</sequence>
<name>A0A0L8IC31_OCTBM</name>
<accession>A0A0L8IC31</accession>